<dbReference type="PANTHER" id="PTHR43744:SF12">
    <property type="entry name" value="ABC TRANSPORTER PERMEASE PROTEIN MG189-RELATED"/>
    <property type="match status" value="1"/>
</dbReference>
<sequence>MMIFGSVMIVPFVWMLSASFKPESEVFNYPVEWIPSTWRIVENYSEVWFGRYPFATYYWNSIKVSLTTTALSALISSMAAYGFAKIPFKGRDALFLLVLATYMIPHQATLVPQFLMYRWIGLFDTHTGLILLSSFSVLGTFLLRQFFMGISNEFMEAARMDGAGHFTIFTRILLPLMKPAIATYAILRFIWTWNDYQNPLIFLRSGDKLTLQIGLAKFSDSMGTYYSLIMAGSVSAIIPLLIIFIIGQRQVIEGIASGGIKG</sequence>
<reference evidence="9 10" key="1">
    <citation type="submission" date="2019-02" db="EMBL/GenBank/DDBJ databases">
        <title>Paenibacillus sp. nov., isolated from surface-sterilized tissue of Thalictrum simplex L.</title>
        <authorList>
            <person name="Tuo L."/>
        </authorList>
    </citation>
    <scope>NUCLEOTIDE SEQUENCE [LARGE SCALE GENOMIC DNA]</scope>
    <source>
        <strain evidence="9 10">N2SHLJ1</strain>
    </source>
</reference>
<keyword evidence="6 7" id="KW-0472">Membrane</keyword>
<dbReference type="Pfam" id="PF00528">
    <property type="entry name" value="BPD_transp_1"/>
    <property type="match status" value="1"/>
</dbReference>
<organism evidence="9 10">
    <name type="scientific">Paenibacillus thalictri</name>
    <dbReference type="NCBI Taxonomy" id="2527873"/>
    <lineage>
        <taxon>Bacteria</taxon>
        <taxon>Bacillati</taxon>
        <taxon>Bacillota</taxon>
        <taxon>Bacilli</taxon>
        <taxon>Bacillales</taxon>
        <taxon>Paenibacillaceae</taxon>
        <taxon>Paenibacillus</taxon>
    </lineage>
</organism>
<feature type="domain" description="ABC transmembrane type-1" evidence="8">
    <location>
        <begin position="58"/>
        <end position="247"/>
    </location>
</feature>
<dbReference type="GO" id="GO:0055085">
    <property type="term" value="P:transmembrane transport"/>
    <property type="evidence" value="ECO:0007669"/>
    <property type="project" value="InterPro"/>
</dbReference>
<dbReference type="InterPro" id="IPR035906">
    <property type="entry name" value="MetI-like_sf"/>
</dbReference>
<dbReference type="EMBL" id="SIRE01000019">
    <property type="protein sequence ID" value="TBL74698.1"/>
    <property type="molecule type" value="Genomic_DNA"/>
</dbReference>
<feature type="transmembrane region" description="Helical" evidence="7">
    <location>
        <begin position="225"/>
        <end position="246"/>
    </location>
</feature>
<dbReference type="PANTHER" id="PTHR43744">
    <property type="entry name" value="ABC TRANSPORTER PERMEASE PROTEIN MG189-RELATED-RELATED"/>
    <property type="match status" value="1"/>
</dbReference>
<dbReference type="Gene3D" id="1.10.3720.10">
    <property type="entry name" value="MetI-like"/>
    <property type="match status" value="1"/>
</dbReference>
<name>A0A4Q9DNA1_9BACL</name>
<evidence type="ECO:0000256" key="1">
    <source>
        <dbReference type="ARBA" id="ARBA00004651"/>
    </source>
</evidence>
<evidence type="ECO:0000256" key="7">
    <source>
        <dbReference type="RuleBase" id="RU363032"/>
    </source>
</evidence>
<dbReference type="InterPro" id="IPR000515">
    <property type="entry name" value="MetI-like"/>
</dbReference>
<evidence type="ECO:0000313" key="10">
    <source>
        <dbReference type="Proteomes" id="UP000293142"/>
    </source>
</evidence>
<feature type="transmembrane region" description="Helical" evidence="7">
    <location>
        <begin position="127"/>
        <end position="147"/>
    </location>
</feature>
<evidence type="ECO:0000313" key="9">
    <source>
        <dbReference type="EMBL" id="TBL74698.1"/>
    </source>
</evidence>
<keyword evidence="5 7" id="KW-1133">Transmembrane helix</keyword>
<proteinExistence type="inferred from homology"/>
<feature type="transmembrane region" description="Helical" evidence="7">
    <location>
        <begin position="93"/>
        <end position="115"/>
    </location>
</feature>
<dbReference type="CDD" id="cd06261">
    <property type="entry name" value="TM_PBP2"/>
    <property type="match status" value="1"/>
</dbReference>
<feature type="transmembrane region" description="Helical" evidence="7">
    <location>
        <begin position="168"/>
        <end position="191"/>
    </location>
</feature>
<evidence type="ECO:0000256" key="3">
    <source>
        <dbReference type="ARBA" id="ARBA00022475"/>
    </source>
</evidence>
<dbReference type="GO" id="GO:0005886">
    <property type="term" value="C:plasma membrane"/>
    <property type="evidence" value="ECO:0007669"/>
    <property type="project" value="UniProtKB-SubCell"/>
</dbReference>
<dbReference type="OrthoDB" id="9771544at2"/>
<evidence type="ECO:0000259" key="8">
    <source>
        <dbReference type="PROSITE" id="PS50928"/>
    </source>
</evidence>
<keyword evidence="3" id="KW-1003">Cell membrane</keyword>
<keyword evidence="10" id="KW-1185">Reference proteome</keyword>
<evidence type="ECO:0000256" key="6">
    <source>
        <dbReference type="ARBA" id="ARBA00023136"/>
    </source>
</evidence>
<protein>
    <submittedName>
        <fullName evidence="9">Carbohydrate ABC transporter permease</fullName>
    </submittedName>
</protein>
<dbReference type="RefSeq" id="WP_131016281.1">
    <property type="nucleotide sequence ID" value="NZ_SIRE01000019.1"/>
</dbReference>
<comment type="subcellular location">
    <subcellularLocation>
        <location evidence="1 7">Cell membrane</location>
        <topology evidence="1 7">Multi-pass membrane protein</topology>
    </subcellularLocation>
</comment>
<evidence type="ECO:0000256" key="5">
    <source>
        <dbReference type="ARBA" id="ARBA00022989"/>
    </source>
</evidence>
<feature type="transmembrane region" description="Helical" evidence="7">
    <location>
        <begin position="57"/>
        <end position="81"/>
    </location>
</feature>
<keyword evidence="2 7" id="KW-0813">Transport</keyword>
<dbReference type="PROSITE" id="PS50928">
    <property type="entry name" value="ABC_TM1"/>
    <property type="match status" value="1"/>
</dbReference>
<dbReference type="SUPFAM" id="SSF161098">
    <property type="entry name" value="MetI-like"/>
    <property type="match status" value="1"/>
</dbReference>
<comment type="similarity">
    <text evidence="7">Belongs to the binding-protein-dependent transport system permease family.</text>
</comment>
<gene>
    <name evidence="9" type="ORF">EYB31_25360</name>
</gene>
<dbReference type="Proteomes" id="UP000293142">
    <property type="component" value="Unassembled WGS sequence"/>
</dbReference>
<evidence type="ECO:0000256" key="2">
    <source>
        <dbReference type="ARBA" id="ARBA00022448"/>
    </source>
</evidence>
<evidence type="ECO:0000256" key="4">
    <source>
        <dbReference type="ARBA" id="ARBA00022692"/>
    </source>
</evidence>
<dbReference type="AlphaFoldDB" id="A0A4Q9DNA1"/>
<keyword evidence="4 7" id="KW-0812">Transmembrane</keyword>
<comment type="caution">
    <text evidence="9">The sequence shown here is derived from an EMBL/GenBank/DDBJ whole genome shotgun (WGS) entry which is preliminary data.</text>
</comment>
<accession>A0A4Q9DNA1</accession>